<feature type="compositionally biased region" description="Acidic residues" evidence="4">
    <location>
        <begin position="47"/>
        <end position="70"/>
    </location>
</feature>
<proteinExistence type="inferred from homology"/>
<dbReference type="RefSeq" id="WP_344301526.1">
    <property type="nucleotide sequence ID" value="NZ_BAAAQQ010000001.1"/>
</dbReference>
<comment type="similarity">
    <text evidence="2">Belongs to the LppX/LprAFG lipoprotein family.</text>
</comment>
<evidence type="ECO:0000256" key="1">
    <source>
        <dbReference type="ARBA" id="ARBA00004196"/>
    </source>
</evidence>
<dbReference type="InterPro" id="IPR009830">
    <property type="entry name" value="LppX/LprAFG"/>
</dbReference>
<keyword evidence="5" id="KW-0732">Signal</keyword>
<feature type="signal peptide" evidence="5">
    <location>
        <begin position="1"/>
        <end position="29"/>
    </location>
</feature>
<dbReference type="InterPro" id="IPR029046">
    <property type="entry name" value="LolA/LolB/LppX"/>
</dbReference>
<dbReference type="Gene3D" id="2.50.20.20">
    <property type="match status" value="1"/>
</dbReference>
<dbReference type="EMBL" id="BAAAQQ010000001">
    <property type="protein sequence ID" value="GAA2113416.1"/>
    <property type="molecule type" value="Genomic_DNA"/>
</dbReference>
<name>A0ABN2XJI4_9ACTN</name>
<keyword evidence="3" id="KW-0472">Membrane</keyword>
<keyword evidence="7" id="KW-1185">Reference proteome</keyword>
<accession>A0ABN2XJI4</accession>
<comment type="caution">
    <text evidence="6">The sequence shown here is derived from an EMBL/GenBank/DDBJ whole genome shotgun (WGS) entry which is preliminary data.</text>
</comment>
<sequence length="285" mass="30902">MRTNLRAPLRRSLAAAAATTLLVGLTACGGDEPSEQAADETTSSSSEEPDATADAEETDESSDEGEEVAEGEEIDAADFLEDFQAGVENSTTAHMTMSTGMGGMNIDAEGDIDYQTEPASMSMTMAMPSMGGEIEMRFVDGIFYMNMGQQSKGKFIKMDPNDPNSPMGDISELTDSMDPVRQFEQFAEGVQKVVYVGEEDIDGESTEHYVLTLDTSKVESLKDAGTAGIPKELDYDLWLDDDDRIRQMQLDLGDTGSVEVHLTDWDEPVDIEAPPADQIMQMPSS</sequence>
<dbReference type="PROSITE" id="PS51257">
    <property type="entry name" value="PROKAR_LIPOPROTEIN"/>
    <property type="match status" value="1"/>
</dbReference>
<evidence type="ECO:0000256" key="3">
    <source>
        <dbReference type="ARBA" id="ARBA00022475"/>
    </source>
</evidence>
<comment type="subcellular location">
    <subcellularLocation>
        <location evidence="1">Cell envelope</location>
    </subcellularLocation>
</comment>
<dbReference type="Pfam" id="PF07161">
    <property type="entry name" value="LppX_LprAFG"/>
    <property type="match status" value="1"/>
</dbReference>
<reference evidence="6 7" key="1">
    <citation type="journal article" date="2019" name="Int. J. Syst. Evol. Microbiol.">
        <title>The Global Catalogue of Microorganisms (GCM) 10K type strain sequencing project: providing services to taxonomists for standard genome sequencing and annotation.</title>
        <authorList>
            <consortium name="The Broad Institute Genomics Platform"/>
            <consortium name="The Broad Institute Genome Sequencing Center for Infectious Disease"/>
            <person name="Wu L."/>
            <person name="Ma J."/>
        </authorList>
    </citation>
    <scope>NUCLEOTIDE SEQUENCE [LARGE SCALE GENOMIC DNA]</scope>
    <source>
        <strain evidence="6 7">JCM 16021</strain>
    </source>
</reference>
<organism evidence="6 7">
    <name type="scientific">Nocardioides bigeumensis</name>
    <dbReference type="NCBI Taxonomy" id="433657"/>
    <lineage>
        <taxon>Bacteria</taxon>
        <taxon>Bacillati</taxon>
        <taxon>Actinomycetota</taxon>
        <taxon>Actinomycetes</taxon>
        <taxon>Propionibacteriales</taxon>
        <taxon>Nocardioidaceae</taxon>
        <taxon>Nocardioides</taxon>
    </lineage>
</organism>
<evidence type="ECO:0000256" key="2">
    <source>
        <dbReference type="ARBA" id="ARBA00009194"/>
    </source>
</evidence>
<feature type="region of interest" description="Disordered" evidence="4">
    <location>
        <begin position="27"/>
        <end position="70"/>
    </location>
</feature>
<evidence type="ECO:0000313" key="7">
    <source>
        <dbReference type="Proteomes" id="UP001500575"/>
    </source>
</evidence>
<evidence type="ECO:0000256" key="4">
    <source>
        <dbReference type="SAM" id="MobiDB-lite"/>
    </source>
</evidence>
<gene>
    <name evidence="6" type="ORF">GCM10009843_01050</name>
</gene>
<dbReference type="SUPFAM" id="SSF89392">
    <property type="entry name" value="Prokaryotic lipoproteins and lipoprotein localization factors"/>
    <property type="match status" value="1"/>
</dbReference>
<dbReference type="Proteomes" id="UP001500575">
    <property type="component" value="Unassembled WGS sequence"/>
</dbReference>
<evidence type="ECO:0000256" key="5">
    <source>
        <dbReference type="SAM" id="SignalP"/>
    </source>
</evidence>
<feature type="chain" id="PRO_5047434089" description="LppX_LprAFG lipoprotein" evidence="5">
    <location>
        <begin position="30"/>
        <end position="285"/>
    </location>
</feature>
<protein>
    <recommendedName>
        <fullName evidence="8">LppX_LprAFG lipoprotein</fullName>
    </recommendedName>
</protein>
<keyword evidence="3" id="KW-1003">Cell membrane</keyword>
<evidence type="ECO:0000313" key="6">
    <source>
        <dbReference type="EMBL" id="GAA2113416.1"/>
    </source>
</evidence>
<evidence type="ECO:0008006" key="8">
    <source>
        <dbReference type="Google" id="ProtNLM"/>
    </source>
</evidence>